<feature type="chain" id="PRO_5034873326" evidence="1">
    <location>
        <begin position="20"/>
        <end position="67"/>
    </location>
</feature>
<proteinExistence type="predicted"/>
<evidence type="ECO:0000313" key="3">
    <source>
        <dbReference type="Proteomes" id="UP000620124"/>
    </source>
</evidence>
<dbReference type="Proteomes" id="UP000620124">
    <property type="component" value="Unassembled WGS sequence"/>
</dbReference>
<evidence type="ECO:0000256" key="1">
    <source>
        <dbReference type="SAM" id="SignalP"/>
    </source>
</evidence>
<keyword evidence="3" id="KW-1185">Reference proteome</keyword>
<gene>
    <name evidence="2" type="ORF">MVEN_01823900</name>
</gene>
<reference evidence="2" key="1">
    <citation type="submission" date="2020-05" db="EMBL/GenBank/DDBJ databases">
        <title>Mycena genomes resolve the evolution of fungal bioluminescence.</title>
        <authorList>
            <person name="Tsai I.J."/>
        </authorList>
    </citation>
    <scope>NUCLEOTIDE SEQUENCE</scope>
    <source>
        <strain evidence="2">CCC161011</strain>
    </source>
</reference>
<protein>
    <submittedName>
        <fullName evidence="2">Uncharacterized protein</fullName>
    </submittedName>
</protein>
<organism evidence="2 3">
    <name type="scientific">Mycena venus</name>
    <dbReference type="NCBI Taxonomy" id="2733690"/>
    <lineage>
        <taxon>Eukaryota</taxon>
        <taxon>Fungi</taxon>
        <taxon>Dikarya</taxon>
        <taxon>Basidiomycota</taxon>
        <taxon>Agaricomycotina</taxon>
        <taxon>Agaricomycetes</taxon>
        <taxon>Agaricomycetidae</taxon>
        <taxon>Agaricales</taxon>
        <taxon>Marasmiineae</taxon>
        <taxon>Mycenaceae</taxon>
        <taxon>Mycena</taxon>
    </lineage>
</organism>
<sequence length="67" mass="7108">MLFNALLCLSALAVVNVAAVTFPPPFTVTRVFKTITDVAPFIVDRTTVFTFTPSPSTSIPHPTGTGL</sequence>
<evidence type="ECO:0000313" key="2">
    <source>
        <dbReference type="EMBL" id="KAF7342353.1"/>
    </source>
</evidence>
<comment type="caution">
    <text evidence="2">The sequence shown here is derived from an EMBL/GenBank/DDBJ whole genome shotgun (WGS) entry which is preliminary data.</text>
</comment>
<feature type="signal peptide" evidence="1">
    <location>
        <begin position="1"/>
        <end position="19"/>
    </location>
</feature>
<dbReference type="AlphaFoldDB" id="A0A8H6XJI7"/>
<accession>A0A8H6XJI7</accession>
<keyword evidence="1" id="KW-0732">Signal</keyword>
<dbReference type="EMBL" id="JACAZI010000017">
    <property type="protein sequence ID" value="KAF7342353.1"/>
    <property type="molecule type" value="Genomic_DNA"/>
</dbReference>
<name>A0A8H6XJI7_9AGAR</name>